<organism evidence="1 2">
    <name type="scientific">Paragemmobacter ruber</name>
    <dbReference type="NCBI Taxonomy" id="1985673"/>
    <lineage>
        <taxon>Bacteria</taxon>
        <taxon>Pseudomonadati</taxon>
        <taxon>Pseudomonadota</taxon>
        <taxon>Alphaproteobacteria</taxon>
        <taxon>Rhodobacterales</taxon>
        <taxon>Paracoccaceae</taxon>
        <taxon>Paragemmobacter</taxon>
    </lineage>
</organism>
<evidence type="ECO:0008006" key="3">
    <source>
        <dbReference type="Google" id="ProtNLM"/>
    </source>
</evidence>
<protein>
    <recommendedName>
        <fullName evidence="3">Lipoprotein</fullName>
    </recommendedName>
</protein>
<dbReference type="Proteomes" id="UP001517376">
    <property type="component" value="Unassembled WGS sequence"/>
</dbReference>
<gene>
    <name evidence="1" type="ORF">GU920_12770</name>
</gene>
<evidence type="ECO:0000313" key="2">
    <source>
        <dbReference type="Proteomes" id="UP001517376"/>
    </source>
</evidence>
<keyword evidence="2" id="KW-1185">Reference proteome</keyword>
<comment type="caution">
    <text evidence="1">The sequence shown here is derived from an EMBL/GenBank/DDBJ whole genome shotgun (WGS) entry which is preliminary data.</text>
</comment>
<dbReference type="RefSeq" id="WP_161767475.1">
    <property type="nucleotide sequence ID" value="NZ_JAAATW010000003.1"/>
</dbReference>
<dbReference type="PROSITE" id="PS51257">
    <property type="entry name" value="PROKAR_LIPOPROTEIN"/>
    <property type="match status" value="1"/>
</dbReference>
<proteinExistence type="predicted"/>
<evidence type="ECO:0000313" key="1">
    <source>
        <dbReference type="EMBL" id="NBE08412.1"/>
    </source>
</evidence>
<reference evidence="2" key="1">
    <citation type="submission" date="2020-01" db="EMBL/GenBank/DDBJ databases">
        <title>Sphingomonas sp. strain CSW-10.</title>
        <authorList>
            <person name="Chen W.-M."/>
        </authorList>
    </citation>
    <scope>NUCLEOTIDE SEQUENCE [LARGE SCALE GENOMIC DNA]</scope>
    <source>
        <strain evidence="2">CCP-1</strain>
    </source>
</reference>
<name>A0ABW9Y7P4_9RHOB</name>
<dbReference type="EMBL" id="JAAATW010000003">
    <property type="protein sequence ID" value="NBE08412.1"/>
    <property type="molecule type" value="Genomic_DNA"/>
</dbReference>
<accession>A0ABW9Y7P4</accession>
<sequence length="70" mass="7116">MMHRIAISAVLQSAVAACADRAAKAVTAAMDADAETTAAGQGQHGMAIRAQAKHANRRSDLFATALLPAA</sequence>